<reference evidence="2 3" key="1">
    <citation type="submission" date="2013-07" db="EMBL/GenBank/DDBJ databases">
        <authorList>
            <person name="Weinstock G."/>
            <person name="Sodergren E."/>
            <person name="Wylie T."/>
            <person name="Fulton L."/>
            <person name="Fulton R."/>
            <person name="Fronick C."/>
            <person name="O'Laughlin M."/>
            <person name="Godfrey J."/>
            <person name="Miner T."/>
            <person name="Herter B."/>
            <person name="Appelbaum E."/>
            <person name="Cordes M."/>
            <person name="Lek S."/>
            <person name="Wollam A."/>
            <person name="Pepin K.H."/>
            <person name="Palsikar V.B."/>
            <person name="Mitreva M."/>
            <person name="Wilson R.K."/>
        </authorList>
    </citation>
    <scope>NUCLEOTIDE SEQUENCE [LARGE SCALE GENOMIC DNA]</scope>
    <source>
        <strain evidence="2 3">ATCC 14940</strain>
    </source>
</reference>
<dbReference type="EMBL" id="AWSU01000367">
    <property type="protein sequence ID" value="ERI73811.1"/>
    <property type="molecule type" value="Genomic_DNA"/>
</dbReference>
<feature type="non-terminal residue" evidence="2">
    <location>
        <position position="1"/>
    </location>
</feature>
<sequence>QIPPQLLTKSRISAAEKQAACATLFQVGTGGLLFNLYLLLLFLRTL</sequence>
<organism evidence="2 3">
    <name type="scientific">[Clostridium] symbiosum ATCC 14940</name>
    <dbReference type="NCBI Taxonomy" id="411472"/>
    <lineage>
        <taxon>Bacteria</taxon>
        <taxon>Bacillati</taxon>
        <taxon>Bacillota</taxon>
        <taxon>Clostridia</taxon>
        <taxon>Lachnospirales</taxon>
        <taxon>Lachnospiraceae</taxon>
        <taxon>Otoolea</taxon>
    </lineage>
</organism>
<evidence type="ECO:0000256" key="1">
    <source>
        <dbReference type="SAM" id="Phobius"/>
    </source>
</evidence>
<name>A0ABC9TR89_CLOSY</name>
<proteinExistence type="predicted"/>
<evidence type="ECO:0000313" key="2">
    <source>
        <dbReference type="EMBL" id="ERI73811.1"/>
    </source>
</evidence>
<feature type="transmembrane region" description="Helical" evidence="1">
    <location>
        <begin position="21"/>
        <end position="43"/>
    </location>
</feature>
<gene>
    <name evidence="2" type="ORF">CLOSYM_04612</name>
</gene>
<keyword evidence="1" id="KW-0812">Transmembrane</keyword>
<keyword evidence="1" id="KW-0472">Membrane</keyword>
<comment type="caution">
    <text evidence="2">The sequence shown here is derived from an EMBL/GenBank/DDBJ whole genome shotgun (WGS) entry which is preliminary data.</text>
</comment>
<keyword evidence="1" id="KW-1133">Transmembrane helix</keyword>
<evidence type="ECO:0000313" key="3">
    <source>
        <dbReference type="Proteomes" id="UP000016491"/>
    </source>
</evidence>
<dbReference type="Proteomes" id="UP000016491">
    <property type="component" value="Unassembled WGS sequence"/>
</dbReference>
<protein>
    <submittedName>
        <fullName evidence="2">Uncharacterized protein</fullName>
    </submittedName>
</protein>
<accession>A0ABC9TR89</accession>
<dbReference type="AlphaFoldDB" id="A0ABC9TR89"/>